<dbReference type="SMART" id="SM00906">
    <property type="entry name" value="Fungal_trans"/>
    <property type="match status" value="1"/>
</dbReference>
<dbReference type="EMBL" id="JAVRRF010000016">
    <property type="protein sequence ID" value="KAK5057314.1"/>
    <property type="molecule type" value="Genomic_DNA"/>
</dbReference>
<dbReference type="PANTHER" id="PTHR47782:SF1">
    <property type="entry name" value="PYRIMIDINE PATHWAY REGULATORY PROTEIN 1"/>
    <property type="match status" value="1"/>
</dbReference>
<organism evidence="10 11">
    <name type="scientific">Exophiala sideris</name>
    <dbReference type="NCBI Taxonomy" id="1016849"/>
    <lineage>
        <taxon>Eukaryota</taxon>
        <taxon>Fungi</taxon>
        <taxon>Dikarya</taxon>
        <taxon>Ascomycota</taxon>
        <taxon>Pezizomycotina</taxon>
        <taxon>Eurotiomycetes</taxon>
        <taxon>Chaetothyriomycetidae</taxon>
        <taxon>Chaetothyriales</taxon>
        <taxon>Herpotrichiellaceae</taxon>
        <taxon>Exophiala</taxon>
    </lineage>
</organism>
<dbReference type="InterPro" id="IPR036188">
    <property type="entry name" value="FAD/NAD-bd_sf"/>
</dbReference>
<feature type="region of interest" description="Disordered" evidence="8">
    <location>
        <begin position="992"/>
        <end position="1014"/>
    </location>
</feature>
<evidence type="ECO:0000259" key="9">
    <source>
        <dbReference type="SMART" id="SM00906"/>
    </source>
</evidence>
<dbReference type="Pfam" id="PF01266">
    <property type="entry name" value="DAO"/>
    <property type="match status" value="1"/>
</dbReference>
<gene>
    <name evidence="10" type="ORF">LTR69_007353</name>
</gene>
<keyword evidence="4" id="KW-0805">Transcription regulation</keyword>
<dbReference type="CDD" id="cd12148">
    <property type="entry name" value="fungal_TF_MHR"/>
    <property type="match status" value="1"/>
</dbReference>
<comment type="caution">
    <text evidence="10">The sequence shown here is derived from an EMBL/GenBank/DDBJ whole genome shotgun (WGS) entry which is preliminary data.</text>
</comment>
<keyword evidence="3" id="KW-0862">Zinc</keyword>
<evidence type="ECO:0000256" key="2">
    <source>
        <dbReference type="ARBA" id="ARBA00022723"/>
    </source>
</evidence>
<feature type="compositionally biased region" description="Polar residues" evidence="8">
    <location>
        <begin position="479"/>
        <end position="493"/>
    </location>
</feature>
<dbReference type="InterPro" id="IPR006076">
    <property type="entry name" value="FAD-dep_OxRdtase"/>
</dbReference>
<evidence type="ECO:0000256" key="5">
    <source>
        <dbReference type="ARBA" id="ARBA00023125"/>
    </source>
</evidence>
<accession>A0ABR0J872</accession>
<evidence type="ECO:0000256" key="7">
    <source>
        <dbReference type="ARBA" id="ARBA00023242"/>
    </source>
</evidence>
<reference evidence="10 11" key="1">
    <citation type="submission" date="2023-08" db="EMBL/GenBank/DDBJ databases">
        <title>Black Yeasts Isolated from many extreme environments.</title>
        <authorList>
            <person name="Coleine C."/>
            <person name="Stajich J.E."/>
            <person name="Selbmann L."/>
        </authorList>
    </citation>
    <scope>NUCLEOTIDE SEQUENCE [LARGE SCALE GENOMIC DNA]</scope>
    <source>
        <strain evidence="10 11">CCFEE 6328</strain>
    </source>
</reference>
<evidence type="ECO:0000256" key="3">
    <source>
        <dbReference type="ARBA" id="ARBA00022833"/>
    </source>
</evidence>
<evidence type="ECO:0000256" key="4">
    <source>
        <dbReference type="ARBA" id="ARBA00023015"/>
    </source>
</evidence>
<evidence type="ECO:0000313" key="11">
    <source>
        <dbReference type="Proteomes" id="UP001345691"/>
    </source>
</evidence>
<evidence type="ECO:0000313" key="10">
    <source>
        <dbReference type="EMBL" id="KAK5057314.1"/>
    </source>
</evidence>
<dbReference type="InterPro" id="IPR007219">
    <property type="entry name" value="XnlR_reg_dom"/>
</dbReference>
<evidence type="ECO:0000256" key="6">
    <source>
        <dbReference type="ARBA" id="ARBA00023163"/>
    </source>
</evidence>
<dbReference type="CDD" id="cd14723">
    <property type="entry name" value="ZIP_Ppr1"/>
    <property type="match status" value="1"/>
</dbReference>
<dbReference type="InterPro" id="IPR036864">
    <property type="entry name" value="Zn2-C6_fun-type_DNA-bd_sf"/>
</dbReference>
<proteinExistence type="predicted"/>
<keyword evidence="2" id="KW-0479">Metal-binding</keyword>
<keyword evidence="11" id="KW-1185">Reference proteome</keyword>
<dbReference type="Gene3D" id="4.10.240.10">
    <property type="entry name" value="Zn(2)-C6 fungal-type DNA-binding domain"/>
    <property type="match status" value="1"/>
</dbReference>
<feature type="domain" description="Xylanolytic transcriptional activator regulatory" evidence="9">
    <location>
        <begin position="701"/>
        <end position="775"/>
    </location>
</feature>
<feature type="region of interest" description="Disordered" evidence="8">
    <location>
        <begin position="477"/>
        <end position="515"/>
    </location>
</feature>
<dbReference type="SUPFAM" id="SSF51905">
    <property type="entry name" value="FAD/NAD(P)-binding domain"/>
    <property type="match status" value="1"/>
</dbReference>
<dbReference type="Gene3D" id="3.30.9.10">
    <property type="entry name" value="D-Amino Acid Oxidase, subunit A, domain 2"/>
    <property type="match status" value="1"/>
</dbReference>
<dbReference type="Gene3D" id="3.50.50.60">
    <property type="entry name" value="FAD/NAD(P)-binding domain"/>
    <property type="match status" value="1"/>
</dbReference>
<comment type="subcellular location">
    <subcellularLocation>
        <location evidence="1">Nucleus</location>
    </subcellularLocation>
</comment>
<dbReference type="Pfam" id="PF04082">
    <property type="entry name" value="Fungal_trans"/>
    <property type="match status" value="1"/>
</dbReference>
<protein>
    <recommendedName>
        <fullName evidence="9">Xylanolytic transcriptional activator regulatory domain-containing protein</fullName>
    </recommendedName>
</protein>
<evidence type="ECO:0000256" key="8">
    <source>
        <dbReference type="SAM" id="MobiDB-lite"/>
    </source>
</evidence>
<dbReference type="PANTHER" id="PTHR47782">
    <property type="entry name" value="ZN(II)2CYS6 TRANSCRIPTION FACTOR (EUROFUNG)-RELATED"/>
    <property type="match status" value="1"/>
</dbReference>
<dbReference type="Proteomes" id="UP001345691">
    <property type="component" value="Unassembled WGS sequence"/>
</dbReference>
<sequence length="1088" mass="122011">MVKRLPDSVIIVGAGVWGLSTALAIARRYPSVKITLVDRQTPPVEDGASVDTTRCIRADYADPVYTRLAEEAQKKIEEDPELAPFYFKQGMTFVCNGKPGPILDFWKKGLENNKKSSESALVQMPTPEAVYQRLHGRSAQLVPEKSLNEERQWNLGYCNLDDAFIDAKECTRVYYERCLKHPSISFRCGVPVKRVCIANGRTSGVLLEDGQILSAPQVLVAAGAWSNQLLYLEGLTVSNGIAVAWIKLTEDEIAKWKNMAITTNLDTGLNLFPPHNGESKILLRSIGYRNTVSIPHPEDPTKEIQISVPRTVVTNPTDVIPPQVETRLRDNLRELMPSLADRPFDRTKICWVSKTPSSDFIIAPHPAIQGLHVATGDSGHGWKFLTTIGDMILDSMEGTLDKKLAERWAWAEKGPDNGAAARKCGACEIAGTECVSYDAASQRQMPRSYVRNLEQRISDLESKLRNLGIQDLDMECERQSTGSQVMHSQSPERSSGGIARRDVSSDTAATPDNSFDKDLSLLRRESFREPAFSKIILNDLMRTKSTAHRAEDPARDQVHVERNFSTDEFDTSPISLPTRKGAQSLINAYFHFADQSLSLLHKPTLEQKMDLLYTTPRVAELTEASTDFKMAIFFVFEAFAVALLTLQKYDPLKIPTSLAERYHNTALKTINEVGLPSDVEGVQTLLLIAQYYYHHPTVWAVWKTVGSALHLAVELGLHQDPPANEKLDALTLDNLRRTFWVGYAMDRSISMTLGLPTLLSDGAITAKFPSEEPDENITFGGIRTGAKEIPKPKRLGLHLLRYRQLQSEMRMVLYERSPAASAYIPVDLDKWQHQMNQRIQNWYADTPKRETLTHREERYIENFEVTYYAALFYLYRPSPNVPSPSKELLLSLADAATNMIRLYRVFFTKKQLTIYWLAVDNLYSAGVALLYAYVNSPLVQERITLRNLESSVHTCSSVLWGMVEHFPDFRGKRDRFDAVASRALKDLGTAPSEFATTSQHSTPAMWPQGQQPPVLEADDADQAHLADILATTDGRHNSQFVPLPSLVTGAEFGAGVAHTPFSFADFDDVSFNWETLENTIDFCTPSWL</sequence>
<keyword evidence="5" id="KW-0238">DNA-binding</keyword>
<keyword evidence="6" id="KW-0804">Transcription</keyword>
<evidence type="ECO:0000256" key="1">
    <source>
        <dbReference type="ARBA" id="ARBA00004123"/>
    </source>
</evidence>
<keyword evidence="7" id="KW-0539">Nucleus</keyword>
<dbReference type="InterPro" id="IPR052202">
    <property type="entry name" value="Yeast_MetPath_Reg"/>
</dbReference>
<name>A0ABR0J872_9EURO</name>